<keyword evidence="6 8" id="KW-0472">Membrane</keyword>
<reference evidence="12 13" key="1">
    <citation type="journal article" date="2018" name="ISME J.">
        <title>Endosymbiont genomes yield clues of tubeworm success.</title>
        <authorList>
            <person name="Li Y."/>
            <person name="Liles M.R."/>
            <person name="Halanych K.M."/>
        </authorList>
    </citation>
    <scope>NUCLEOTIDE SEQUENCE [LARGE SCALE GENOMIC DNA]</scope>
    <source>
        <strain evidence="12">A1462</strain>
    </source>
</reference>
<evidence type="ECO:0000259" key="11">
    <source>
        <dbReference type="Pfam" id="PF07715"/>
    </source>
</evidence>
<dbReference type="InterPro" id="IPR000531">
    <property type="entry name" value="Beta-barrel_TonB"/>
</dbReference>
<dbReference type="EMBL" id="QFXE01000008">
    <property type="protein sequence ID" value="RDH86564.1"/>
    <property type="molecule type" value="Genomic_DNA"/>
</dbReference>
<dbReference type="AlphaFoldDB" id="A0A370DNR5"/>
<dbReference type="InterPro" id="IPR012910">
    <property type="entry name" value="Plug_dom"/>
</dbReference>
<dbReference type="Gene3D" id="2.170.130.10">
    <property type="entry name" value="TonB-dependent receptor, plug domain"/>
    <property type="match status" value="1"/>
</dbReference>
<comment type="subcellular location">
    <subcellularLocation>
        <location evidence="1 8">Cell outer membrane</location>
        <topology evidence="1 8">Multi-pass membrane protein</topology>
    </subcellularLocation>
</comment>
<evidence type="ECO:0000256" key="6">
    <source>
        <dbReference type="ARBA" id="ARBA00023136"/>
    </source>
</evidence>
<evidence type="ECO:0000256" key="7">
    <source>
        <dbReference type="ARBA" id="ARBA00023237"/>
    </source>
</evidence>
<keyword evidence="5 9" id="KW-0798">TonB box</keyword>
<dbReference type="Pfam" id="PF07715">
    <property type="entry name" value="Plug"/>
    <property type="match status" value="1"/>
</dbReference>
<evidence type="ECO:0000313" key="13">
    <source>
        <dbReference type="Proteomes" id="UP000254771"/>
    </source>
</evidence>
<dbReference type="CDD" id="cd01347">
    <property type="entry name" value="ligand_gated_channel"/>
    <property type="match status" value="1"/>
</dbReference>
<evidence type="ECO:0000256" key="2">
    <source>
        <dbReference type="ARBA" id="ARBA00022448"/>
    </source>
</evidence>
<keyword evidence="12" id="KW-0675">Receptor</keyword>
<dbReference type="Gene3D" id="2.40.170.20">
    <property type="entry name" value="TonB-dependent receptor, beta-barrel domain"/>
    <property type="match status" value="1"/>
</dbReference>
<evidence type="ECO:0000256" key="1">
    <source>
        <dbReference type="ARBA" id="ARBA00004571"/>
    </source>
</evidence>
<comment type="similarity">
    <text evidence="8 9">Belongs to the TonB-dependent receptor family.</text>
</comment>
<protein>
    <submittedName>
        <fullName evidence="12">TonB-dependent receptor</fullName>
    </submittedName>
</protein>
<evidence type="ECO:0000256" key="8">
    <source>
        <dbReference type="PROSITE-ProRule" id="PRU01360"/>
    </source>
</evidence>
<dbReference type="PANTHER" id="PTHR30069">
    <property type="entry name" value="TONB-DEPENDENT OUTER MEMBRANE RECEPTOR"/>
    <property type="match status" value="1"/>
</dbReference>
<accession>A0A370DNR5</accession>
<dbReference type="PROSITE" id="PS52016">
    <property type="entry name" value="TONB_DEPENDENT_REC_3"/>
    <property type="match status" value="1"/>
</dbReference>
<evidence type="ECO:0000259" key="10">
    <source>
        <dbReference type="Pfam" id="PF00593"/>
    </source>
</evidence>
<dbReference type="GO" id="GO:0044718">
    <property type="term" value="P:siderophore transmembrane transport"/>
    <property type="evidence" value="ECO:0007669"/>
    <property type="project" value="TreeGrafter"/>
</dbReference>
<dbReference type="SUPFAM" id="SSF56935">
    <property type="entry name" value="Porins"/>
    <property type="match status" value="1"/>
</dbReference>
<dbReference type="GO" id="GO:0015344">
    <property type="term" value="F:siderophore uptake transmembrane transporter activity"/>
    <property type="evidence" value="ECO:0007669"/>
    <property type="project" value="TreeGrafter"/>
</dbReference>
<proteinExistence type="inferred from homology"/>
<sequence length="673" mass="75573">MNMRQPLYYLIALMVSGLSFTGQVIAETEFADLESSLDDEELLFGEIPSVFSASKYEQKVTEAPARISIVTADEIQRYAHRTLIDVLNTLPGFQTSYDRTYSYIGARGFGVPGDFNTRILMLVDGHRINENIYDGVLADRGFVVDIDLIDRVEVVRGPASSLYGSSAFFGVINVITKRGRDLQGAEISAAAGSQSSYRGRISYGERFDNGFELLLSASGYDSDGNDQLYYAEFDGPASNNGIAENADDANNRNLYAKLSYGDFTLSGVYEEYEKGIPTASYETIFNDSRTRTWEGHAYLDLKYQHLMGNGADVTARLFYDDSWYNGDWTYDYADPGDPPDEVVFKEEADGDWWGAEAQVTQELFENHRLTLGTEYRNNLREKQYNYDIYDVYQDLDTDSYTWAAYLQDEFRIRDGLILNLGLRYDYFSTVGSTINPRAAVIWTPYEPTTLKLLYGTAFRAPNSYELHFHDGGIAQKAPDGLDPETIETYELILEQRLNVSLNLVASVYHNNIEDLLALTTDPADDLLVFENSGDATAMGSELELQGQWENGWSGSVSYSYQQAENASGERLVNSPSNMAKLNLIAPLAGDDFSAGLELQYESGRKTLSGDETDGRVITNTTLFSRNWIQGLKVSASIYNLFDENYANPGFEEHAQDQIEQDGRTFRLKFDYAL</sequence>
<dbReference type="InterPro" id="IPR037066">
    <property type="entry name" value="Plug_dom_sf"/>
</dbReference>
<gene>
    <name evidence="12" type="ORF">DIZ78_06540</name>
</gene>
<evidence type="ECO:0000256" key="4">
    <source>
        <dbReference type="ARBA" id="ARBA00022692"/>
    </source>
</evidence>
<keyword evidence="3 8" id="KW-1134">Transmembrane beta strand</keyword>
<dbReference type="Proteomes" id="UP000254771">
    <property type="component" value="Unassembled WGS sequence"/>
</dbReference>
<dbReference type="InterPro" id="IPR036942">
    <property type="entry name" value="Beta-barrel_TonB_sf"/>
</dbReference>
<keyword evidence="4 8" id="KW-0812">Transmembrane</keyword>
<dbReference type="GO" id="GO:0009279">
    <property type="term" value="C:cell outer membrane"/>
    <property type="evidence" value="ECO:0007669"/>
    <property type="project" value="UniProtKB-SubCell"/>
</dbReference>
<evidence type="ECO:0000256" key="5">
    <source>
        <dbReference type="ARBA" id="ARBA00023077"/>
    </source>
</evidence>
<evidence type="ECO:0000256" key="3">
    <source>
        <dbReference type="ARBA" id="ARBA00022452"/>
    </source>
</evidence>
<comment type="caution">
    <text evidence="12">The sequence shown here is derived from an EMBL/GenBank/DDBJ whole genome shotgun (WGS) entry which is preliminary data.</text>
</comment>
<evidence type="ECO:0000313" key="12">
    <source>
        <dbReference type="EMBL" id="RDH86564.1"/>
    </source>
</evidence>
<dbReference type="PANTHER" id="PTHR30069:SF37">
    <property type="entry name" value="FERRIC VIBRIOBACTIN RECEPTOR VIUA"/>
    <property type="match status" value="1"/>
</dbReference>
<organism evidence="12 13">
    <name type="scientific">endosymbiont of Escarpia spicata</name>
    <dbReference type="NCBI Taxonomy" id="2200908"/>
    <lineage>
        <taxon>Bacteria</taxon>
        <taxon>Pseudomonadati</taxon>
        <taxon>Pseudomonadota</taxon>
        <taxon>Gammaproteobacteria</taxon>
        <taxon>sulfur-oxidizing symbionts</taxon>
    </lineage>
</organism>
<dbReference type="Pfam" id="PF00593">
    <property type="entry name" value="TonB_dep_Rec_b-barrel"/>
    <property type="match status" value="1"/>
</dbReference>
<feature type="domain" description="TonB-dependent receptor-like beta-barrel" evidence="10">
    <location>
        <begin position="246"/>
        <end position="640"/>
    </location>
</feature>
<keyword evidence="13" id="KW-1185">Reference proteome</keyword>
<evidence type="ECO:0000256" key="9">
    <source>
        <dbReference type="RuleBase" id="RU003357"/>
    </source>
</evidence>
<dbReference type="InterPro" id="IPR039426">
    <property type="entry name" value="TonB-dep_rcpt-like"/>
</dbReference>
<feature type="domain" description="TonB-dependent receptor plug" evidence="11">
    <location>
        <begin position="60"/>
        <end position="171"/>
    </location>
</feature>
<keyword evidence="7 8" id="KW-0998">Cell outer membrane</keyword>
<name>A0A370DNR5_9GAMM</name>
<keyword evidence="2 8" id="KW-0813">Transport</keyword>